<reference evidence="2" key="1">
    <citation type="submission" date="2023-03" db="EMBL/GenBank/DDBJ databases">
        <authorList>
            <person name="Pothier F. J."/>
        </authorList>
    </citation>
    <scope>NUCLEOTIDE SEQUENCE</scope>
    <source>
        <strain evidence="2">DAPP-PG 215</strain>
    </source>
</reference>
<feature type="chain" id="PRO_5043285350" description="Lipoprotein" evidence="1">
    <location>
        <begin position="28"/>
        <end position="189"/>
    </location>
</feature>
<sequence>MLKLPRLLAVFLAGLMAGCSSMPPDMALGSKTYSAQNAGLIVGALIEGGDGGTWFELRDINTGKTYGWVARDYYSAWLPAGEYELYRLGSRRGVIGAYASPLHFSVKQGELNYLGELVYGCSLDARPTALYGAMYCGLLALGECSVSSPSVSICVVDRQEQAVKSFLKKNPEFLNMPVSSSVMAGRQGS</sequence>
<feature type="signal peptide" evidence="1">
    <location>
        <begin position="1"/>
        <end position="27"/>
    </location>
</feature>
<dbReference type="AlphaFoldDB" id="A0AAQ0NGL7"/>
<accession>A0AAQ0NGL7</accession>
<keyword evidence="1" id="KW-0732">Signal</keyword>
<protein>
    <recommendedName>
        <fullName evidence="4">Lipoprotein</fullName>
    </recommendedName>
</protein>
<proteinExistence type="predicted"/>
<dbReference type="EMBL" id="OX458335">
    <property type="protein sequence ID" value="CAI8788707.1"/>
    <property type="molecule type" value="Genomic_DNA"/>
</dbReference>
<evidence type="ECO:0008006" key="4">
    <source>
        <dbReference type="Google" id="ProtNLM"/>
    </source>
</evidence>
<gene>
    <name evidence="2" type="ORF">DAPPPG215_06825</name>
</gene>
<evidence type="ECO:0000256" key="1">
    <source>
        <dbReference type="SAM" id="SignalP"/>
    </source>
</evidence>
<evidence type="ECO:0000313" key="3">
    <source>
        <dbReference type="Proteomes" id="UP001177000"/>
    </source>
</evidence>
<name>A0AAQ0NGL7_PSEUB</name>
<organism evidence="2 3">
    <name type="scientific">Pseudomonas syringae pv. tomato</name>
    <dbReference type="NCBI Taxonomy" id="323"/>
    <lineage>
        <taxon>Bacteria</taxon>
        <taxon>Pseudomonadati</taxon>
        <taxon>Pseudomonadota</taxon>
        <taxon>Gammaproteobacteria</taxon>
        <taxon>Pseudomonadales</taxon>
        <taxon>Pseudomonadaceae</taxon>
        <taxon>Pseudomonas</taxon>
    </lineage>
</organism>
<dbReference type="PROSITE" id="PS51257">
    <property type="entry name" value="PROKAR_LIPOPROTEIN"/>
    <property type="match status" value="1"/>
</dbReference>
<evidence type="ECO:0000313" key="2">
    <source>
        <dbReference type="EMBL" id="CAI8788707.1"/>
    </source>
</evidence>
<dbReference type="Proteomes" id="UP001177000">
    <property type="component" value="Chromosome"/>
</dbReference>